<evidence type="ECO:0000313" key="18">
    <source>
        <dbReference type="Proteomes" id="UP000769157"/>
    </source>
</evidence>
<comment type="subcellular location">
    <subcellularLocation>
        <location evidence="1">Endoplasmic reticulum membrane</location>
        <topology evidence="1">Single-pass type IV membrane protein</topology>
    </subcellularLocation>
    <subcellularLocation>
        <location evidence="2">Golgi apparatus membrane</location>
        <topology evidence="2">Single-pass type IV membrane protein</topology>
    </subcellularLocation>
</comment>
<dbReference type="InterPro" id="IPR010908">
    <property type="entry name" value="Longin_dom"/>
</dbReference>
<evidence type="ECO:0000313" key="17">
    <source>
        <dbReference type="EMBL" id="KAH3665512.1"/>
    </source>
</evidence>
<dbReference type="GO" id="GO:0015031">
    <property type="term" value="P:protein transport"/>
    <property type="evidence" value="ECO:0007669"/>
    <property type="project" value="UniProtKB-KW"/>
</dbReference>
<gene>
    <name evidence="17" type="ORF">OGAPHI_003698</name>
</gene>
<keyword evidence="10 13" id="KW-0175">Coiled coil</keyword>
<evidence type="ECO:0000256" key="10">
    <source>
        <dbReference type="ARBA" id="ARBA00023054"/>
    </source>
</evidence>
<dbReference type="Pfam" id="PF00957">
    <property type="entry name" value="Synaptobrevin"/>
    <property type="match status" value="1"/>
</dbReference>
<keyword evidence="18" id="KW-1185">Reference proteome</keyword>
<comment type="caution">
    <text evidence="17">The sequence shown here is derived from an EMBL/GenBank/DDBJ whole genome shotgun (WGS) entry which is preliminary data.</text>
</comment>
<dbReference type="Gene3D" id="1.20.5.110">
    <property type="match status" value="1"/>
</dbReference>
<reference evidence="17" key="1">
    <citation type="journal article" date="2021" name="Open Biol.">
        <title>Shared evolutionary footprints suggest mitochondrial oxidative damage underlies multiple complex I losses in fungi.</title>
        <authorList>
            <person name="Schikora-Tamarit M.A."/>
            <person name="Marcet-Houben M."/>
            <person name="Nosek J."/>
            <person name="Gabaldon T."/>
        </authorList>
    </citation>
    <scope>NUCLEOTIDE SEQUENCE</scope>
    <source>
        <strain evidence="17">CBS6075</strain>
    </source>
</reference>
<evidence type="ECO:0000256" key="2">
    <source>
        <dbReference type="ARBA" id="ARBA00004409"/>
    </source>
</evidence>
<proteinExistence type="inferred from homology"/>
<reference evidence="17" key="2">
    <citation type="submission" date="2021-01" db="EMBL/GenBank/DDBJ databases">
        <authorList>
            <person name="Schikora-Tamarit M.A."/>
        </authorList>
    </citation>
    <scope>NUCLEOTIDE SEQUENCE</scope>
    <source>
        <strain evidence="17">CBS6075</strain>
    </source>
</reference>
<dbReference type="PROSITE" id="PS50892">
    <property type="entry name" value="V_SNARE"/>
    <property type="match status" value="1"/>
</dbReference>
<sequence length="196" mass="22718">MDDDKDAGLLELKKKCKLIILKLNPQTSEPRASIESGAHTLHYLIIDDVIYVCITTSSFPKKLVFSYLSEISNEFSHIYANDLAKQNLKPYEFIQFESFIIKTKKIYSDSRAQSNLDKLNTDLVDVKMIMNKNIEDLLYRGDSLDKLQDLSSNLKTQSQKYKKYAEKINFQLLLKQYAPVAMVSLLVLFILYRILF</sequence>
<feature type="transmembrane region" description="Helical" evidence="14">
    <location>
        <begin position="177"/>
        <end position="195"/>
    </location>
</feature>
<evidence type="ECO:0000256" key="3">
    <source>
        <dbReference type="ARBA" id="ARBA00008025"/>
    </source>
</evidence>
<evidence type="ECO:0000256" key="12">
    <source>
        <dbReference type="ARBA" id="ARBA00024249"/>
    </source>
</evidence>
<protein>
    <recommendedName>
        <fullName evidence="12">Protein transport protein SEC22</fullName>
    </recommendedName>
</protein>
<keyword evidence="4" id="KW-0813">Transport</keyword>
<dbReference type="PANTHER" id="PTHR45837">
    <property type="entry name" value="VESICLE-TRAFFICKING PROTEIN SEC22B"/>
    <property type="match status" value="1"/>
</dbReference>
<dbReference type="AlphaFoldDB" id="A0A9P8P599"/>
<evidence type="ECO:0000256" key="13">
    <source>
        <dbReference type="PROSITE-ProRule" id="PRU00290"/>
    </source>
</evidence>
<keyword evidence="9" id="KW-0333">Golgi apparatus</keyword>
<dbReference type="OrthoDB" id="1719357at2759"/>
<dbReference type="GO" id="GO:0005484">
    <property type="term" value="F:SNAP receptor activity"/>
    <property type="evidence" value="ECO:0007669"/>
    <property type="project" value="InterPro"/>
</dbReference>
<dbReference type="GO" id="GO:0005789">
    <property type="term" value="C:endoplasmic reticulum membrane"/>
    <property type="evidence" value="ECO:0007669"/>
    <property type="project" value="UniProtKB-SubCell"/>
</dbReference>
<keyword evidence="5 14" id="KW-0812">Transmembrane</keyword>
<evidence type="ECO:0000256" key="5">
    <source>
        <dbReference type="ARBA" id="ARBA00022692"/>
    </source>
</evidence>
<dbReference type="SUPFAM" id="SSF58038">
    <property type="entry name" value="SNARE fusion complex"/>
    <property type="match status" value="1"/>
</dbReference>
<dbReference type="Gene3D" id="3.30.450.50">
    <property type="entry name" value="Longin domain"/>
    <property type="match status" value="1"/>
</dbReference>
<keyword evidence="11 14" id="KW-0472">Membrane</keyword>
<accession>A0A9P8P599</accession>
<evidence type="ECO:0000256" key="1">
    <source>
        <dbReference type="ARBA" id="ARBA00004163"/>
    </source>
</evidence>
<evidence type="ECO:0000256" key="7">
    <source>
        <dbReference type="ARBA" id="ARBA00022927"/>
    </source>
</evidence>
<evidence type="ECO:0000259" key="15">
    <source>
        <dbReference type="PROSITE" id="PS50859"/>
    </source>
</evidence>
<dbReference type="GeneID" id="70235663"/>
<dbReference type="SMART" id="SM01270">
    <property type="entry name" value="Longin"/>
    <property type="match status" value="1"/>
</dbReference>
<keyword evidence="8 14" id="KW-1133">Transmembrane helix</keyword>
<dbReference type="Pfam" id="PF13774">
    <property type="entry name" value="Longin"/>
    <property type="match status" value="1"/>
</dbReference>
<dbReference type="EMBL" id="JAEUBE010000295">
    <property type="protein sequence ID" value="KAH3665512.1"/>
    <property type="molecule type" value="Genomic_DNA"/>
</dbReference>
<dbReference type="CDD" id="cd14824">
    <property type="entry name" value="Longin"/>
    <property type="match status" value="1"/>
</dbReference>
<keyword evidence="7" id="KW-0653">Protein transport</keyword>
<evidence type="ECO:0000259" key="16">
    <source>
        <dbReference type="PROSITE" id="PS50892"/>
    </source>
</evidence>
<evidence type="ECO:0000256" key="9">
    <source>
        <dbReference type="ARBA" id="ARBA00023034"/>
    </source>
</evidence>
<dbReference type="GO" id="GO:0006890">
    <property type="term" value="P:retrograde vesicle-mediated transport, Golgi to endoplasmic reticulum"/>
    <property type="evidence" value="ECO:0007669"/>
    <property type="project" value="InterPro"/>
</dbReference>
<dbReference type="CDD" id="cd15866">
    <property type="entry name" value="R-SNARE_SEC22"/>
    <property type="match status" value="1"/>
</dbReference>
<feature type="domain" description="Longin" evidence="15">
    <location>
        <begin position="1"/>
        <end position="100"/>
    </location>
</feature>
<evidence type="ECO:0000256" key="8">
    <source>
        <dbReference type="ARBA" id="ARBA00022989"/>
    </source>
</evidence>
<evidence type="ECO:0000256" key="4">
    <source>
        <dbReference type="ARBA" id="ARBA00022448"/>
    </source>
</evidence>
<organism evidence="17 18">
    <name type="scientific">Ogataea philodendri</name>
    <dbReference type="NCBI Taxonomy" id="1378263"/>
    <lineage>
        <taxon>Eukaryota</taxon>
        <taxon>Fungi</taxon>
        <taxon>Dikarya</taxon>
        <taxon>Ascomycota</taxon>
        <taxon>Saccharomycotina</taxon>
        <taxon>Pichiomycetes</taxon>
        <taxon>Pichiales</taxon>
        <taxon>Pichiaceae</taxon>
        <taxon>Ogataea</taxon>
    </lineage>
</organism>
<dbReference type="Proteomes" id="UP000769157">
    <property type="component" value="Unassembled WGS sequence"/>
</dbReference>
<dbReference type="SUPFAM" id="SSF64356">
    <property type="entry name" value="SNARE-like"/>
    <property type="match status" value="1"/>
</dbReference>
<dbReference type="RefSeq" id="XP_046060716.1">
    <property type="nucleotide sequence ID" value="XM_046204699.1"/>
</dbReference>
<evidence type="ECO:0000256" key="6">
    <source>
        <dbReference type="ARBA" id="ARBA00022824"/>
    </source>
</evidence>
<evidence type="ECO:0000256" key="11">
    <source>
        <dbReference type="ARBA" id="ARBA00023136"/>
    </source>
</evidence>
<evidence type="ECO:0000256" key="14">
    <source>
        <dbReference type="SAM" id="Phobius"/>
    </source>
</evidence>
<feature type="domain" description="V-SNARE coiled-coil homology" evidence="16">
    <location>
        <begin position="115"/>
        <end position="175"/>
    </location>
</feature>
<keyword evidence="6" id="KW-0256">Endoplasmic reticulum</keyword>
<dbReference type="InterPro" id="IPR042855">
    <property type="entry name" value="V_SNARE_CC"/>
</dbReference>
<name>A0A9P8P599_9ASCO</name>
<dbReference type="GO" id="GO:0006888">
    <property type="term" value="P:endoplasmic reticulum to Golgi vesicle-mediated transport"/>
    <property type="evidence" value="ECO:0007669"/>
    <property type="project" value="InterPro"/>
</dbReference>
<dbReference type="InterPro" id="IPR044565">
    <property type="entry name" value="Sec22"/>
</dbReference>
<dbReference type="InterPro" id="IPR011012">
    <property type="entry name" value="Longin-like_dom_sf"/>
</dbReference>
<dbReference type="PROSITE" id="PS50859">
    <property type="entry name" value="LONGIN"/>
    <property type="match status" value="1"/>
</dbReference>
<dbReference type="GO" id="GO:0000139">
    <property type="term" value="C:Golgi membrane"/>
    <property type="evidence" value="ECO:0007669"/>
    <property type="project" value="UniProtKB-SubCell"/>
</dbReference>
<comment type="similarity">
    <text evidence="3">Belongs to the synaptobrevin family.</text>
</comment>